<organism evidence="1 2">
    <name type="scientific">Camellia lanceoleosa</name>
    <dbReference type="NCBI Taxonomy" id="1840588"/>
    <lineage>
        <taxon>Eukaryota</taxon>
        <taxon>Viridiplantae</taxon>
        <taxon>Streptophyta</taxon>
        <taxon>Embryophyta</taxon>
        <taxon>Tracheophyta</taxon>
        <taxon>Spermatophyta</taxon>
        <taxon>Magnoliopsida</taxon>
        <taxon>eudicotyledons</taxon>
        <taxon>Gunneridae</taxon>
        <taxon>Pentapetalae</taxon>
        <taxon>asterids</taxon>
        <taxon>Ericales</taxon>
        <taxon>Theaceae</taxon>
        <taxon>Camellia</taxon>
    </lineage>
</organism>
<sequence length="168" mass="19966">MEDRVTSDYGNTECNGEDIENEIEKASTEVIKDNIDNQTDEIRNAEEHLEDPKPGMVFDSVDEVMKFYTRYAKEKEYTIDEYVKVGESHQRATFIVVFKDDTKEVNCNCRLFEFRGILCKHQITVFMHRKIDQVPEKYILRRWDKNVKRSHMKVRISYANCFTKPEAH</sequence>
<reference evidence="1 2" key="1">
    <citation type="journal article" date="2022" name="Plant J.">
        <title>Chromosome-level genome of Camellia lanceoleosa provides a valuable resource for understanding genome evolution and self-incompatibility.</title>
        <authorList>
            <person name="Gong W."/>
            <person name="Xiao S."/>
            <person name="Wang L."/>
            <person name="Liao Z."/>
            <person name="Chang Y."/>
            <person name="Mo W."/>
            <person name="Hu G."/>
            <person name="Li W."/>
            <person name="Zhao G."/>
            <person name="Zhu H."/>
            <person name="Hu X."/>
            <person name="Ji K."/>
            <person name="Xiang X."/>
            <person name="Song Q."/>
            <person name="Yuan D."/>
            <person name="Jin S."/>
            <person name="Zhang L."/>
        </authorList>
    </citation>
    <scope>NUCLEOTIDE SEQUENCE [LARGE SCALE GENOMIC DNA]</scope>
    <source>
        <strain evidence="1">SQ_2022a</strain>
    </source>
</reference>
<dbReference type="EMBL" id="CM045764">
    <property type="protein sequence ID" value="KAI8007941.1"/>
    <property type="molecule type" value="Genomic_DNA"/>
</dbReference>
<comment type="caution">
    <text evidence="1">The sequence shown here is derived from an EMBL/GenBank/DDBJ whole genome shotgun (WGS) entry which is preliminary data.</text>
</comment>
<gene>
    <name evidence="1" type="ORF">LOK49_LG07G00595</name>
</gene>
<protein>
    <submittedName>
        <fullName evidence="1">Protein FAR1-RELATED SEQUENCE 1</fullName>
    </submittedName>
</protein>
<proteinExistence type="predicted"/>
<dbReference type="Proteomes" id="UP001060215">
    <property type="component" value="Chromosome 7"/>
</dbReference>
<keyword evidence="2" id="KW-1185">Reference proteome</keyword>
<evidence type="ECO:0000313" key="2">
    <source>
        <dbReference type="Proteomes" id="UP001060215"/>
    </source>
</evidence>
<evidence type="ECO:0000313" key="1">
    <source>
        <dbReference type="EMBL" id="KAI8007941.1"/>
    </source>
</evidence>
<accession>A0ACC0H7M1</accession>
<name>A0ACC0H7M1_9ERIC</name>